<reference evidence="1 2" key="1">
    <citation type="submission" date="2016-10" db="EMBL/GenBank/DDBJ databases">
        <authorList>
            <person name="de Groot N.N."/>
        </authorList>
    </citation>
    <scope>NUCLEOTIDE SEQUENCE [LARGE SCALE GENOMIC DNA]</scope>
    <source>
        <strain evidence="1 2">DSM 23421</strain>
    </source>
</reference>
<proteinExistence type="predicted"/>
<accession>A0A1G7J565</accession>
<sequence>PFFLAYLKLRSIPGSAMITTAFFHNLCNRHNMATSHKIQSALFFIPDISGYTKFINETEINHSTHIITELLEIIISSNILNLKVSEIEGDAVFFYRLGDSASIEELIKQTEVMFVKFHQHLKLYEHDRICQCGACSTAHQLTLKFVCHFGETTIRNIGKHIKLFGPDVTLAHRLLKNNVLVEDYLLITSSLNFSEGWKIPDWIEPRKSVNNYKGIGTVSYTYFPLTPLKTGIDVMPKQSNTMKFDRPVSSSMVMKSALKKLHSVITNFSLRPKWVFGLLYIKAPTENLSTIGSKHLCIMPTTKMEFTITSQKLNDGEIQYVEQSNTIKWLAPLNIIFTMTRVSEKKTKLSISINYRRKKLSGLYLDFPLRMMMLMVARISLLKLNHYINHMPP</sequence>
<dbReference type="InterPro" id="IPR029787">
    <property type="entry name" value="Nucleotide_cyclase"/>
</dbReference>
<gene>
    <name evidence="1" type="ORF">SAMN05421636_11815</name>
</gene>
<evidence type="ECO:0000313" key="1">
    <source>
        <dbReference type="EMBL" id="SDF20070.1"/>
    </source>
</evidence>
<dbReference type="InterPro" id="IPR020503">
    <property type="entry name" value="Uncharacterised_Rv2561"/>
</dbReference>
<name>A0A1G7J565_9FLAO</name>
<dbReference type="Gene3D" id="3.30.70.1230">
    <property type="entry name" value="Nucleotide cyclase"/>
    <property type="match status" value="1"/>
</dbReference>
<dbReference type="EMBL" id="FNAO01000018">
    <property type="protein sequence ID" value="SDF20070.1"/>
    <property type="molecule type" value="Genomic_DNA"/>
</dbReference>
<evidence type="ECO:0008006" key="3">
    <source>
        <dbReference type="Google" id="ProtNLM"/>
    </source>
</evidence>
<dbReference type="Proteomes" id="UP000199109">
    <property type="component" value="Unassembled WGS sequence"/>
</dbReference>
<dbReference type="Pfam" id="PF10851">
    <property type="entry name" value="DUF2652"/>
    <property type="match status" value="1"/>
</dbReference>
<organism evidence="1 2">
    <name type="scientific">Pricia antarctica</name>
    <dbReference type="NCBI Taxonomy" id="641691"/>
    <lineage>
        <taxon>Bacteria</taxon>
        <taxon>Pseudomonadati</taxon>
        <taxon>Bacteroidota</taxon>
        <taxon>Flavobacteriia</taxon>
        <taxon>Flavobacteriales</taxon>
        <taxon>Flavobacteriaceae</taxon>
        <taxon>Pricia</taxon>
    </lineage>
</organism>
<evidence type="ECO:0000313" key="2">
    <source>
        <dbReference type="Proteomes" id="UP000199109"/>
    </source>
</evidence>
<protein>
    <recommendedName>
        <fullName evidence="3">DUF2652 domain-containing protein</fullName>
    </recommendedName>
</protein>
<feature type="non-terminal residue" evidence="1">
    <location>
        <position position="1"/>
    </location>
</feature>
<dbReference type="STRING" id="641691.SAMN05421636_11815"/>
<keyword evidence="2" id="KW-1185">Reference proteome</keyword>
<dbReference type="AlphaFoldDB" id="A0A1G7J565"/>